<dbReference type="Gene3D" id="1.20.120.520">
    <property type="entry name" value="nmb1532 protein domain like"/>
    <property type="match status" value="1"/>
</dbReference>
<dbReference type="Proteomes" id="UP000198403">
    <property type="component" value="Unassembled WGS sequence"/>
</dbReference>
<accession>A0A238VQT1</accession>
<reference evidence="3 4" key="1">
    <citation type="submission" date="2017-06" db="EMBL/GenBank/DDBJ databases">
        <authorList>
            <person name="Kim H.J."/>
            <person name="Triplett B.A."/>
        </authorList>
    </citation>
    <scope>NUCLEOTIDE SEQUENCE [LARGE SCALE GENOMIC DNA]</scope>
    <source>
        <strain evidence="3 4">DSM 44272</strain>
    </source>
</reference>
<feature type="domain" description="Hemerythrin-like" evidence="2">
    <location>
        <begin position="45"/>
        <end position="187"/>
    </location>
</feature>
<gene>
    <name evidence="3" type="ORF">SAMN06272737_10471</name>
</gene>
<evidence type="ECO:0000313" key="3">
    <source>
        <dbReference type="EMBL" id="SNR36133.1"/>
    </source>
</evidence>
<dbReference type="AlphaFoldDB" id="A0A238VQT1"/>
<organism evidence="3 4">
    <name type="scientific">Blastococcus mobilis</name>
    <dbReference type="NCBI Taxonomy" id="1938746"/>
    <lineage>
        <taxon>Bacteria</taxon>
        <taxon>Bacillati</taxon>
        <taxon>Actinomycetota</taxon>
        <taxon>Actinomycetes</taxon>
        <taxon>Geodermatophilales</taxon>
        <taxon>Geodermatophilaceae</taxon>
        <taxon>Blastococcus</taxon>
    </lineage>
</organism>
<keyword evidence="4" id="KW-1185">Reference proteome</keyword>
<name>A0A238VQT1_9ACTN</name>
<protein>
    <submittedName>
        <fullName evidence="3">Hemerythrin HHE cation binding domain-containing protein</fullName>
    </submittedName>
</protein>
<evidence type="ECO:0000313" key="4">
    <source>
        <dbReference type="Proteomes" id="UP000198403"/>
    </source>
</evidence>
<evidence type="ECO:0000256" key="1">
    <source>
        <dbReference type="SAM" id="MobiDB-lite"/>
    </source>
</evidence>
<evidence type="ECO:0000259" key="2">
    <source>
        <dbReference type="Pfam" id="PF01814"/>
    </source>
</evidence>
<proteinExistence type="predicted"/>
<dbReference type="EMBL" id="FZNO01000004">
    <property type="protein sequence ID" value="SNR36133.1"/>
    <property type="molecule type" value="Genomic_DNA"/>
</dbReference>
<dbReference type="InterPro" id="IPR012312">
    <property type="entry name" value="Hemerythrin-like"/>
</dbReference>
<dbReference type="CDD" id="cd12108">
    <property type="entry name" value="Hr-like"/>
    <property type="match status" value="1"/>
</dbReference>
<dbReference type="Pfam" id="PF01814">
    <property type="entry name" value="Hemerythrin"/>
    <property type="match status" value="1"/>
</dbReference>
<sequence>MFTPTPDDGVRRSPERLWDESLRPTGPVPDPGRRYTPSEQAAGQHLIDVHDHLRAELEQLRGLVEQVTAGALDVGAARSAIAAMTVRQNNWTVGAYCASYCRLVTAHHSLEDEAVFPQLRAADHRLAPVIDRLEEEHLVIHDVLERVDRALVGFVAAPGGAGPLRAAVDVLTDTLLSHLSYEERELVEPLARLTSH</sequence>
<dbReference type="RefSeq" id="WP_217899174.1">
    <property type="nucleotide sequence ID" value="NZ_FZNO01000004.1"/>
</dbReference>
<feature type="region of interest" description="Disordered" evidence="1">
    <location>
        <begin position="1"/>
        <end position="38"/>
    </location>
</feature>
<feature type="compositionally biased region" description="Basic and acidic residues" evidence="1">
    <location>
        <begin position="8"/>
        <end position="22"/>
    </location>
</feature>